<dbReference type="SMART" id="SM00239">
    <property type="entry name" value="C2"/>
    <property type="match status" value="1"/>
</dbReference>
<dbReference type="HOGENOM" id="CLU_003204_0_0_1"/>
<dbReference type="InterPro" id="IPR038983">
    <property type="entry name" value="C2CD5"/>
</dbReference>
<dbReference type="InterPro" id="IPR056431">
    <property type="entry name" value="C2CD5_YbjQ-rel_dom"/>
</dbReference>
<dbReference type="CDD" id="cd08688">
    <property type="entry name" value="C2_KIAA0528-like"/>
    <property type="match status" value="1"/>
</dbReference>
<dbReference type="AlphaFoldDB" id="A0A075AMV8"/>
<dbReference type="Gene3D" id="2.60.40.150">
    <property type="entry name" value="C2 domain"/>
    <property type="match status" value="1"/>
</dbReference>
<protein>
    <submittedName>
        <fullName evidence="3">C2 calcium/lipid-binding, CaLB domain-containing protein</fullName>
    </submittedName>
</protein>
<dbReference type="Proteomes" id="UP000030755">
    <property type="component" value="Unassembled WGS sequence"/>
</dbReference>
<dbReference type="GO" id="GO:0090314">
    <property type="term" value="P:positive regulation of protein targeting to membrane"/>
    <property type="evidence" value="ECO:0007669"/>
    <property type="project" value="TreeGrafter"/>
</dbReference>
<proteinExistence type="predicted"/>
<dbReference type="Pfam" id="PF23128">
    <property type="entry name" value="YbjQ_4"/>
    <property type="match status" value="1"/>
</dbReference>
<feature type="domain" description="C2" evidence="2">
    <location>
        <begin position="1"/>
        <end position="108"/>
    </location>
</feature>
<dbReference type="GO" id="GO:0005544">
    <property type="term" value="F:calcium-dependent phospholipid binding"/>
    <property type="evidence" value="ECO:0007669"/>
    <property type="project" value="InterPro"/>
</dbReference>
<dbReference type="GO" id="GO:0005886">
    <property type="term" value="C:plasma membrane"/>
    <property type="evidence" value="ECO:0007669"/>
    <property type="project" value="TreeGrafter"/>
</dbReference>
<evidence type="ECO:0000313" key="3">
    <source>
        <dbReference type="EMBL" id="EPZ31018.1"/>
    </source>
</evidence>
<dbReference type="GO" id="GO:0010828">
    <property type="term" value="P:positive regulation of D-glucose transmembrane transport"/>
    <property type="evidence" value="ECO:0007669"/>
    <property type="project" value="TreeGrafter"/>
</dbReference>
<dbReference type="OMA" id="TMFYLES"/>
<evidence type="ECO:0000259" key="2">
    <source>
        <dbReference type="PROSITE" id="PS50004"/>
    </source>
</evidence>
<reference evidence="3 4" key="1">
    <citation type="journal article" date="2013" name="Curr. Biol.">
        <title>Shared signatures of parasitism and phylogenomics unite Cryptomycota and microsporidia.</title>
        <authorList>
            <person name="James T.Y."/>
            <person name="Pelin A."/>
            <person name="Bonen L."/>
            <person name="Ahrendt S."/>
            <person name="Sain D."/>
            <person name="Corradi N."/>
            <person name="Stajich J.E."/>
        </authorList>
    </citation>
    <scope>NUCLEOTIDE SEQUENCE [LARGE SCALE GENOMIC DNA]</scope>
    <source>
        <strain evidence="3 4">CSF55</strain>
    </source>
</reference>
<dbReference type="PANTHER" id="PTHR37412:SF2">
    <property type="entry name" value="C2 DOMAIN-CONTAINING PROTEIN 5"/>
    <property type="match status" value="1"/>
</dbReference>
<feature type="region of interest" description="Disordered" evidence="1">
    <location>
        <begin position="606"/>
        <end position="629"/>
    </location>
</feature>
<dbReference type="Pfam" id="PF00168">
    <property type="entry name" value="C2"/>
    <property type="match status" value="1"/>
</dbReference>
<evidence type="ECO:0000256" key="1">
    <source>
        <dbReference type="SAM" id="MobiDB-lite"/>
    </source>
</evidence>
<name>A0A075AMV8_ROZAC</name>
<feature type="compositionally biased region" description="Basic and acidic residues" evidence="1">
    <location>
        <begin position="809"/>
        <end position="822"/>
    </location>
</feature>
<dbReference type="PROSITE" id="PS50004">
    <property type="entry name" value="C2"/>
    <property type="match status" value="1"/>
</dbReference>
<accession>A0A075AMV8</accession>
<dbReference type="STRING" id="988480.A0A075AMV8"/>
<keyword evidence="4" id="KW-1185">Reference proteome</keyword>
<feature type="compositionally biased region" description="Low complexity" evidence="1">
    <location>
        <begin position="298"/>
        <end position="308"/>
    </location>
</feature>
<feature type="region of interest" description="Disordered" evidence="1">
    <location>
        <begin position="278"/>
        <end position="308"/>
    </location>
</feature>
<dbReference type="SUPFAM" id="SSF49562">
    <property type="entry name" value="C2 domain (Calcium/lipid-binding domain, CaLB)"/>
    <property type="match status" value="1"/>
</dbReference>
<gene>
    <name evidence="3" type="ORF">O9G_001492</name>
</gene>
<sequence length="968" mass="109024">MPCILKVRVIGARDLPVMDRTSELTDAFVEIRFADYEPLRTQVCKKTLSPVWNEDFRFEISNDDELQKEHLELRVLDYDAYSANDIVGLVNIDLNPMLAENQQITGWFPIHDTLKGIRGELNILIRWQYFGDVNPFKESALGVQFFACSSLPFDKAGSIIGLVDVITSEDDPEKSHWSDNFRTPRFSNEARQKLLFRLSGYLRNEVAKKVVEMGGNAVIGYTPSFDIENEDRYITARAIGTACKIITPESVRQRSNSVISTPRFIHVDIPSSPKLQPSFVDPDSPFTNDDATHDFPTNENQVNSESSSESRVVKVPELLFLTIKSFPVGAILKIGGVVSAKSIKILQGGDSDIRDTWWTELRDEIKSHARALGCPHVIGYSEKTTIENDLCVFSAVGTAAILDLSQFTKSLDIKETLFSPNMKRRKKKATTGCFMTHIPYTRKQTPFPMNFSLCQVCGRHHVPEILLTTIEPPEDLMVDGSGQLISSHVFRLKKHQEGELNAANVGDVIPFLEYDMHRQLVYKLKLLGYNSIFGLRFQVSIGETAISVSATGTALYLLALPLPTPLSISSNIMDSSLDELVQLVTEKSTKNCEARKEGLDKLTFLGKSNSMDHEDSSDSEPDTSSLFSEDETTLKDTVVIQIDDHSDRDILHCLLLTEYLPDCLICNVESMPRLYSCFNKVHTQFFTMVKQVEVEDFQREPNSKITMVFNDLFLELMFNTFHFKSSLISSLNLDVHHPTEDIIFIRLSAYVMGVLDKTEDIEKSVSQIIPRVNTLSFSTVPFSVGQMARTDSIDEMITKALEQQQPESNPKESHSTSENNEKEYDEDLVDENSVYSASIENDQTSAIQNNSSFANVEISPLSFLPDMKTINYIGHLSLHFVKEDNFVETGTGTFVHNMMLEIHAMIRSHVSAFGGNALLSFRMNQNSFDGSVKNKAYGLVSITGDIAFVEFDEGYQNNWSDLSRIYLR</sequence>
<organism evidence="3 4">
    <name type="scientific">Rozella allomycis (strain CSF55)</name>
    <dbReference type="NCBI Taxonomy" id="988480"/>
    <lineage>
        <taxon>Eukaryota</taxon>
        <taxon>Fungi</taxon>
        <taxon>Fungi incertae sedis</taxon>
        <taxon>Cryptomycota</taxon>
        <taxon>Cryptomycota incertae sedis</taxon>
        <taxon>Rozella</taxon>
    </lineage>
</organism>
<dbReference type="GO" id="GO:0031340">
    <property type="term" value="P:positive regulation of vesicle fusion"/>
    <property type="evidence" value="ECO:0007669"/>
    <property type="project" value="TreeGrafter"/>
</dbReference>
<dbReference type="PANTHER" id="PTHR37412">
    <property type="entry name" value="C2 DOMAIN-CONTAINING PROTEIN 5"/>
    <property type="match status" value="1"/>
</dbReference>
<dbReference type="InterPro" id="IPR057815">
    <property type="entry name" value="C2CD5_C"/>
</dbReference>
<evidence type="ECO:0000313" key="4">
    <source>
        <dbReference type="Proteomes" id="UP000030755"/>
    </source>
</evidence>
<dbReference type="Pfam" id="PF23025">
    <property type="entry name" value="YbjQ_2"/>
    <property type="match status" value="3"/>
</dbReference>
<dbReference type="InterPro" id="IPR037785">
    <property type="entry name" value="C2_C2CD5"/>
</dbReference>
<feature type="region of interest" description="Disordered" evidence="1">
    <location>
        <begin position="802"/>
        <end position="828"/>
    </location>
</feature>
<dbReference type="GO" id="GO:0072659">
    <property type="term" value="P:protein localization to plasma membrane"/>
    <property type="evidence" value="ECO:0007669"/>
    <property type="project" value="TreeGrafter"/>
</dbReference>
<dbReference type="InterPro" id="IPR035892">
    <property type="entry name" value="C2_domain_sf"/>
</dbReference>
<dbReference type="OrthoDB" id="419768at2759"/>
<dbReference type="InterPro" id="IPR000008">
    <property type="entry name" value="C2_dom"/>
</dbReference>
<dbReference type="GO" id="GO:0005509">
    <property type="term" value="F:calcium ion binding"/>
    <property type="evidence" value="ECO:0007669"/>
    <property type="project" value="TreeGrafter"/>
</dbReference>
<dbReference type="EMBL" id="KE561324">
    <property type="protein sequence ID" value="EPZ31018.1"/>
    <property type="molecule type" value="Genomic_DNA"/>
</dbReference>
<dbReference type="GO" id="GO:0065002">
    <property type="term" value="P:intracellular protein transmembrane transport"/>
    <property type="evidence" value="ECO:0007669"/>
    <property type="project" value="TreeGrafter"/>
</dbReference>